<evidence type="ECO:0000313" key="1">
    <source>
        <dbReference type="EMBL" id="CAJ2633199.1"/>
    </source>
</evidence>
<organism evidence="1 2">
    <name type="scientific">Trifolium pratense</name>
    <name type="common">Red clover</name>
    <dbReference type="NCBI Taxonomy" id="57577"/>
    <lineage>
        <taxon>Eukaryota</taxon>
        <taxon>Viridiplantae</taxon>
        <taxon>Streptophyta</taxon>
        <taxon>Embryophyta</taxon>
        <taxon>Tracheophyta</taxon>
        <taxon>Spermatophyta</taxon>
        <taxon>Magnoliopsida</taxon>
        <taxon>eudicotyledons</taxon>
        <taxon>Gunneridae</taxon>
        <taxon>Pentapetalae</taxon>
        <taxon>rosids</taxon>
        <taxon>fabids</taxon>
        <taxon>Fabales</taxon>
        <taxon>Fabaceae</taxon>
        <taxon>Papilionoideae</taxon>
        <taxon>50 kb inversion clade</taxon>
        <taxon>NPAAA clade</taxon>
        <taxon>Hologalegina</taxon>
        <taxon>IRL clade</taxon>
        <taxon>Trifolieae</taxon>
        <taxon>Trifolium</taxon>
    </lineage>
</organism>
<gene>
    <name evidence="1" type="ORF">MILVUS5_LOCUS4342</name>
</gene>
<name>A0ACB0ILX2_TRIPR</name>
<sequence>MEKNNKTTSSFSICRKIRQVFATNPTFKTIYQNKQYNQESAPQHIKFVNIEGGSNHGSIPITFDNSMIHGHSSKITSPHIGISERKDNLATDPKLTQSRTVTRVEPDDQQYVRKGNLATDPRLAQSRTVTRVEHDDQRYVNIKQGTTIGENFNGKKPLKVGLVNLEKQGKKSTLDINDAFDEYINRAKNRIRTVSNVGMGQNNHDLDEANSFSGVNKMENLNDHFSDFIVQAKKRIRTTSNIGKTNSFKRG</sequence>
<reference evidence="1" key="1">
    <citation type="submission" date="2023-10" db="EMBL/GenBank/DDBJ databases">
        <authorList>
            <person name="Rodriguez Cubillos JULIANA M."/>
            <person name="De Vega J."/>
        </authorList>
    </citation>
    <scope>NUCLEOTIDE SEQUENCE</scope>
</reference>
<protein>
    <submittedName>
        <fullName evidence="1">Uncharacterized protein</fullName>
    </submittedName>
</protein>
<keyword evidence="2" id="KW-1185">Reference proteome</keyword>
<accession>A0ACB0ILX2</accession>
<evidence type="ECO:0000313" key="2">
    <source>
        <dbReference type="Proteomes" id="UP001177021"/>
    </source>
</evidence>
<proteinExistence type="predicted"/>
<comment type="caution">
    <text evidence="1">The sequence shown here is derived from an EMBL/GenBank/DDBJ whole genome shotgun (WGS) entry which is preliminary data.</text>
</comment>
<dbReference type="EMBL" id="CASHSV030000001">
    <property type="protein sequence ID" value="CAJ2633199.1"/>
    <property type="molecule type" value="Genomic_DNA"/>
</dbReference>
<dbReference type="Proteomes" id="UP001177021">
    <property type="component" value="Unassembled WGS sequence"/>
</dbReference>